<evidence type="ECO:0000256" key="1">
    <source>
        <dbReference type="ARBA" id="ARBA00000085"/>
    </source>
</evidence>
<dbReference type="Pfam" id="PF02518">
    <property type="entry name" value="HATPase_c"/>
    <property type="match status" value="1"/>
</dbReference>
<dbReference type="InterPro" id="IPR050736">
    <property type="entry name" value="Sensor_HK_Regulatory"/>
</dbReference>
<dbReference type="InterPro" id="IPR004358">
    <property type="entry name" value="Sig_transdc_His_kin-like_C"/>
</dbReference>
<evidence type="ECO:0000256" key="4">
    <source>
        <dbReference type="ARBA" id="ARBA00022679"/>
    </source>
</evidence>
<keyword evidence="4" id="KW-0808">Transferase</keyword>
<reference evidence="10" key="1">
    <citation type="journal article" date="2019" name="Int. J. Syst. Evol. Microbiol.">
        <title>The Global Catalogue of Microorganisms (GCM) 10K type strain sequencing project: providing services to taxonomists for standard genome sequencing and annotation.</title>
        <authorList>
            <consortium name="The Broad Institute Genomics Platform"/>
            <consortium name="The Broad Institute Genome Sequencing Center for Infectious Disease"/>
            <person name="Wu L."/>
            <person name="Ma J."/>
        </authorList>
    </citation>
    <scope>NUCLEOTIDE SEQUENCE [LARGE SCALE GENOMIC DNA]</scope>
    <source>
        <strain evidence="10">JCM 14162</strain>
    </source>
</reference>
<evidence type="ECO:0000313" key="10">
    <source>
        <dbReference type="Proteomes" id="UP001500713"/>
    </source>
</evidence>
<evidence type="ECO:0000259" key="8">
    <source>
        <dbReference type="PROSITE" id="PS50109"/>
    </source>
</evidence>
<dbReference type="PANTHER" id="PTHR43711">
    <property type="entry name" value="TWO-COMPONENT HISTIDINE KINASE"/>
    <property type="match status" value="1"/>
</dbReference>
<sequence>MTKSGNLAEPVRGQLDANGCLVSADPPLLRLHLHCGGYEGGPLAIPQLLNLCRLSRQLDMNLSRPVQAADEENLISMWVEIRLLRGQHEGAIAISIVDWKESPAPSTNREEPSRRRDFDRLNGRGSIRTDASLRIMALSLPGDLDAIENYVGHSLLDVLEFVEPSKQSVLIESISERQPVRGQHVRQRQGKKSFYTLSGQPLIDNEGLFSGYRFSLELDQEREADENRDDTETRFGEGDLISDSLFGSQLGPALRQPLGKIIANAETIGSRLEGPLRGDYSNYAKDIASAGRHLMDLVNDLSDLEAIQRTSFSVAADDIDLVDLAHRAAGLLAVKAADHQIRIDLPEKDLKMPVRGEFRRVLQILVNLIGNAIRYSPDGSVIKLRVASEGEFSAVTVRDQGDGIAVEDQQRIFEKFERLGRSGDGGSGLGLFISRRLANAMDGSLTVESAVGKGSTFKLSLPSRTI</sequence>
<dbReference type="SMART" id="SM00387">
    <property type="entry name" value="HATPase_c"/>
    <property type="match status" value="1"/>
</dbReference>
<dbReference type="InterPro" id="IPR036890">
    <property type="entry name" value="HATPase_C_sf"/>
</dbReference>
<dbReference type="InterPro" id="IPR036097">
    <property type="entry name" value="HisK_dim/P_sf"/>
</dbReference>
<comment type="caution">
    <text evidence="9">The sequence shown here is derived from an EMBL/GenBank/DDBJ whole genome shotgun (WGS) entry which is preliminary data.</text>
</comment>
<accession>A0ABN1AQ67</accession>
<dbReference type="PRINTS" id="PR00344">
    <property type="entry name" value="BCTRLSENSOR"/>
</dbReference>
<evidence type="ECO:0000256" key="6">
    <source>
        <dbReference type="ARBA" id="ARBA00023012"/>
    </source>
</evidence>
<dbReference type="EMBL" id="BAAAEM010000003">
    <property type="protein sequence ID" value="GAA0481249.1"/>
    <property type="molecule type" value="Genomic_DNA"/>
</dbReference>
<feature type="compositionally biased region" description="Basic and acidic residues" evidence="7">
    <location>
        <begin position="108"/>
        <end position="122"/>
    </location>
</feature>
<organism evidence="9 10">
    <name type="scientific">Parasphingorhabdus litoris</name>
    <dbReference type="NCBI Taxonomy" id="394733"/>
    <lineage>
        <taxon>Bacteria</taxon>
        <taxon>Pseudomonadati</taxon>
        <taxon>Pseudomonadota</taxon>
        <taxon>Alphaproteobacteria</taxon>
        <taxon>Sphingomonadales</taxon>
        <taxon>Sphingomonadaceae</taxon>
        <taxon>Parasphingorhabdus</taxon>
    </lineage>
</organism>
<keyword evidence="5" id="KW-0418">Kinase</keyword>
<keyword evidence="3" id="KW-0597">Phosphoprotein</keyword>
<dbReference type="SUPFAM" id="SSF47384">
    <property type="entry name" value="Homodimeric domain of signal transducing histidine kinase"/>
    <property type="match status" value="1"/>
</dbReference>
<dbReference type="InterPro" id="IPR003594">
    <property type="entry name" value="HATPase_dom"/>
</dbReference>
<dbReference type="SUPFAM" id="SSF55874">
    <property type="entry name" value="ATPase domain of HSP90 chaperone/DNA topoisomerase II/histidine kinase"/>
    <property type="match status" value="1"/>
</dbReference>
<evidence type="ECO:0000313" key="9">
    <source>
        <dbReference type="EMBL" id="GAA0481249.1"/>
    </source>
</evidence>
<dbReference type="EC" id="2.7.13.3" evidence="2"/>
<dbReference type="Gene3D" id="3.30.565.10">
    <property type="entry name" value="Histidine kinase-like ATPase, C-terminal domain"/>
    <property type="match status" value="1"/>
</dbReference>
<feature type="domain" description="Histidine kinase" evidence="8">
    <location>
        <begin position="249"/>
        <end position="465"/>
    </location>
</feature>
<keyword evidence="6" id="KW-0902">Two-component regulatory system</keyword>
<proteinExistence type="predicted"/>
<gene>
    <name evidence="9" type="ORF">GCM10009096_24230</name>
</gene>
<dbReference type="InterPro" id="IPR003661">
    <property type="entry name" value="HisK_dim/P_dom"/>
</dbReference>
<comment type="catalytic activity">
    <reaction evidence="1">
        <text>ATP + protein L-histidine = ADP + protein N-phospho-L-histidine.</text>
        <dbReference type="EC" id="2.7.13.3"/>
    </reaction>
</comment>
<protein>
    <recommendedName>
        <fullName evidence="2">histidine kinase</fullName>
        <ecNumber evidence="2">2.7.13.3</ecNumber>
    </recommendedName>
</protein>
<keyword evidence="10" id="KW-1185">Reference proteome</keyword>
<dbReference type="Gene3D" id="1.10.287.130">
    <property type="match status" value="1"/>
</dbReference>
<dbReference type="PROSITE" id="PS50109">
    <property type="entry name" value="HIS_KIN"/>
    <property type="match status" value="1"/>
</dbReference>
<name>A0ABN1AQ67_9SPHN</name>
<dbReference type="RefSeq" id="WP_229953526.1">
    <property type="nucleotide sequence ID" value="NZ_BAAAEM010000003.1"/>
</dbReference>
<dbReference type="CDD" id="cd00082">
    <property type="entry name" value="HisKA"/>
    <property type="match status" value="1"/>
</dbReference>
<evidence type="ECO:0000256" key="2">
    <source>
        <dbReference type="ARBA" id="ARBA00012438"/>
    </source>
</evidence>
<feature type="region of interest" description="Disordered" evidence="7">
    <location>
        <begin position="102"/>
        <end position="122"/>
    </location>
</feature>
<dbReference type="PANTHER" id="PTHR43711:SF1">
    <property type="entry name" value="HISTIDINE KINASE 1"/>
    <property type="match status" value="1"/>
</dbReference>
<dbReference type="CDD" id="cd00075">
    <property type="entry name" value="HATPase"/>
    <property type="match status" value="1"/>
</dbReference>
<evidence type="ECO:0000256" key="5">
    <source>
        <dbReference type="ARBA" id="ARBA00022777"/>
    </source>
</evidence>
<dbReference type="Proteomes" id="UP001500713">
    <property type="component" value="Unassembled WGS sequence"/>
</dbReference>
<dbReference type="InterPro" id="IPR005467">
    <property type="entry name" value="His_kinase_dom"/>
</dbReference>
<evidence type="ECO:0000256" key="7">
    <source>
        <dbReference type="SAM" id="MobiDB-lite"/>
    </source>
</evidence>
<evidence type="ECO:0000256" key="3">
    <source>
        <dbReference type="ARBA" id="ARBA00022553"/>
    </source>
</evidence>